<protein>
    <submittedName>
        <fullName evidence="10">PTS sugar transporter subunit IIB</fullName>
    </submittedName>
    <submittedName>
        <fullName evidence="9">PTS system mannose/fructose/sorbose-specific-specific IIB component</fullName>
    </submittedName>
</protein>
<gene>
    <name evidence="10" type="ORF">LA749_07575</name>
    <name evidence="9" type="ORF">LBAT_1482</name>
</gene>
<dbReference type="KEGG" id="lae:LBAT_1482"/>
<dbReference type="OrthoDB" id="9788818at2"/>
<dbReference type="Proteomes" id="UP000325393">
    <property type="component" value="Chromosome"/>
</dbReference>
<dbReference type="AlphaFoldDB" id="A0A0D6A526"/>
<dbReference type="PROSITE" id="PS51101">
    <property type="entry name" value="PTS_EIIB_TYPE_4"/>
    <property type="match status" value="1"/>
</dbReference>
<keyword evidence="7" id="KW-0418">Kinase</keyword>
<evidence type="ECO:0000313" key="10">
    <source>
        <dbReference type="EMBL" id="QFG51844.1"/>
    </source>
</evidence>
<proteinExistence type="predicted"/>
<dbReference type="GO" id="GO:0008982">
    <property type="term" value="F:protein-N(PI)-phosphohistidine-sugar phosphotransferase activity"/>
    <property type="evidence" value="ECO:0007669"/>
    <property type="project" value="InterPro"/>
</dbReference>
<evidence type="ECO:0000313" key="11">
    <source>
        <dbReference type="Proteomes" id="UP000035709"/>
    </source>
</evidence>
<dbReference type="RefSeq" id="WP_056970087.1">
    <property type="nucleotide sequence ID" value="NZ_AP014808.1"/>
</dbReference>
<dbReference type="InterPro" id="IPR036667">
    <property type="entry name" value="PTS_IIB_sorbose-sp_sf"/>
</dbReference>
<reference evidence="10 12" key="2">
    <citation type="submission" date="2019-09" db="EMBL/GenBank/DDBJ databases">
        <title>Genome sequencing of Lactobacillus acetotolerans.</title>
        <authorList>
            <person name="Kim K."/>
        </authorList>
    </citation>
    <scope>NUCLEOTIDE SEQUENCE [LARGE SCALE GENOMIC DNA]</scope>
    <source>
        <strain evidence="10 12">LA749</strain>
    </source>
</reference>
<evidence type="ECO:0000256" key="6">
    <source>
        <dbReference type="ARBA" id="ARBA00022683"/>
    </source>
</evidence>
<sequence>MTVSLIRVDDRVIHGLITTRWAKERPYDGIIAVNDKAATNKILKAAYKSAGEDQGKKTFVWTTDHFKKVQNKVLSSKTRYFLITKSPQDMKKILVDMNFVPSDQKELVVGPGNDRPGAIKLGDNQSFTQEEADAFEAISKKGYKIHFALLPDKQIGYWDKFKGKFGY</sequence>
<keyword evidence="3" id="KW-0963">Cytoplasm</keyword>
<evidence type="ECO:0000313" key="12">
    <source>
        <dbReference type="Proteomes" id="UP000325393"/>
    </source>
</evidence>
<keyword evidence="5" id="KW-0808">Transferase</keyword>
<organism evidence="9 11">
    <name type="scientific">Lactobacillus acetotolerans</name>
    <dbReference type="NCBI Taxonomy" id="1600"/>
    <lineage>
        <taxon>Bacteria</taxon>
        <taxon>Bacillati</taxon>
        <taxon>Bacillota</taxon>
        <taxon>Bacilli</taxon>
        <taxon>Lactobacillales</taxon>
        <taxon>Lactobacillaceae</taxon>
        <taxon>Lactobacillus</taxon>
    </lineage>
</organism>
<dbReference type="EMBL" id="AP014808">
    <property type="protein sequence ID" value="BAQ57871.1"/>
    <property type="molecule type" value="Genomic_DNA"/>
</dbReference>
<evidence type="ECO:0000256" key="2">
    <source>
        <dbReference type="ARBA" id="ARBA00022448"/>
    </source>
</evidence>
<accession>A0A0D6A526</accession>
<evidence type="ECO:0000256" key="5">
    <source>
        <dbReference type="ARBA" id="ARBA00022679"/>
    </source>
</evidence>
<name>A0A0D6A526_9LACO</name>
<reference evidence="9 11" key="1">
    <citation type="submission" date="2015-03" db="EMBL/GenBank/DDBJ databases">
        <title>Complete genome sequence of Lactobacillus acetotolerans NBRC 13120.</title>
        <authorList>
            <person name="Toh H."/>
            <person name="Morita H."/>
            <person name="Fujita N."/>
        </authorList>
    </citation>
    <scope>NUCLEOTIDE SEQUENCE [LARGE SCALE GENOMIC DNA]</scope>
    <source>
        <strain evidence="9 11">NBRC 13120</strain>
    </source>
</reference>
<dbReference type="Gene3D" id="3.40.35.10">
    <property type="entry name" value="Phosphotransferase system, sorbose subfamily IIB component"/>
    <property type="match status" value="1"/>
</dbReference>
<dbReference type="STRING" id="1600.LBAT_1482"/>
<dbReference type="InterPro" id="IPR004720">
    <property type="entry name" value="PTS_IIB_sorbose-sp"/>
</dbReference>
<comment type="subcellular location">
    <subcellularLocation>
        <location evidence="1">Cytoplasm</location>
    </subcellularLocation>
</comment>
<dbReference type="GO" id="GO:0009401">
    <property type="term" value="P:phosphoenolpyruvate-dependent sugar phosphotransferase system"/>
    <property type="evidence" value="ECO:0007669"/>
    <property type="project" value="UniProtKB-KW"/>
</dbReference>
<evidence type="ECO:0000256" key="7">
    <source>
        <dbReference type="ARBA" id="ARBA00022777"/>
    </source>
</evidence>
<dbReference type="PATRIC" id="fig|1600.4.peg.1513"/>
<dbReference type="EMBL" id="CP044496">
    <property type="protein sequence ID" value="QFG51844.1"/>
    <property type="molecule type" value="Genomic_DNA"/>
</dbReference>
<evidence type="ECO:0000256" key="1">
    <source>
        <dbReference type="ARBA" id="ARBA00004496"/>
    </source>
</evidence>
<dbReference type="Pfam" id="PF03830">
    <property type="entry name" value="PTSIIB_sorb"/>
    <property type="match status" value="1"/>
</dbReference>
<keyword evidence="4 10" id="KW-0762">Sugar transport</keyword>
<evidence type="ECO:0000256" key="3">
    <source>
        <dbReference type="ARBA" id="ARBA00022490"/>
    </source>
</evidence>
<feature type="domain" description="PTS EIIB type-4" evidence="8">
    <location>
        <begin position="1"/>
        <end position="167"/>
    </location>
</feature>
<keyword evidence="2" id="KW-0813">Transport</keyword>
<evidence type="ECO:0000256" key="4">
    <source>
        <dbReference type="ARBA" id="ARBA00022597"/>
    </source>
</evidence>
<dbReference type="GO" id="GO:0005737">
    <property type="term" value="C:cytoplasm"/>
    <property type="evidence" value="ECO:0007669"/>
    <property type="project" value="UniProtKB-SubCell"/>
</dbReference>
<evidence type="ECO:0000313" key="9">
    <source>
        <dbReference type="EMBL" id="BAQ57871.1"/>
    </source>
</evidence>
<keyword evidence="6" id="KW-0598">Phosphotransferase system</keyword>
<dbReference type="GO" id="GO:0016301">
    <property type="term" value="F:kinase activity"/>
    <property type="evidence" value="ECO:0007669"/>
    <property type="project" value="UniProtKB-KW"/>
</dbReference>
<dbReference type="Proteomes" id="UP000035709">
    <property type="component" value="Chromosome"/>
</dbReference>
<evidence type="ECO:0000259" key="8">
    <source>
        <dbReference type="PROSITE" id="PS51101"/>
    </source>
</evidence>
<dbReference type="SUPFAM" id="SSF52728">
    <property type="entry name" value="PTS IIb component"/>
    <property type="match status" value="1"/>
</dbReference>
<keyword evidence="11" id="KW-1185">Reference proteome</keyword>
<dbReference type="GeneID" id="78212844"/>